<gene>
    <name evidence="1" type="ORF">ATN07_33390</name>
</gene>
<dbReference type="GO" id="GO:0016884">
    <property type="term" value="F:carbon-nitrogen ligase activity, with glutamine as amido-N-donor"/>
    <property type="evidence" value="ECO:0007669"/>
    <property type="project" value="InterPro"/>
</dbReference>
<dbReference type="Pfam" id="PF09424">
    <property type="entry name" value="YqeY"/>
    <property type="match status" value="1"/>
</dbReference>
<accession>A0A160LK41</accession>
<keyword evidence="1" id="KW-0614">Plasmid</keyword>
<dbReference type="InterPro" id="IPR019004">
    <property type="entry name" value="YqeY/Aim41"/>
</dbReference>
<dbReference type="GO" id="GO:0016740">
    <property type="term" value="F:transferase activity"/>
    <property type="evidence" value="ECO:0007669"/>
    <property type="project" value="UniProtKB-KW"/>
</dbReference>
<dbReference type="AlphaFoldDB" id="A0A160LK41"/>
<dbReference type="RefSeq" id="WP_000209660.1">
    <property type="nucleotide sequence ID" value="NZ_CP013278.1"/>
</dbReference>
<name>A0A160LK41_BACTI</name>
<keyword evidence="1" id="KW-0808">Transferase</keyword>
<dbReference type="PANTHER" id="PTHR28055:SF1">
    <property type="entry name" value="ALTERED INHERITANCE OF MITOCHONDRIA PROTEIN 41, MITOCHONDRIAL"/>
    <property type="match status" value="1"/>
</dbReference>
<dbReference type="InterPro" id="IPR003789">
    <property type="entry name" value="Asn/Gln_tRNA_amidoTrase-B-like"/>
</dbReference>
<protein>
    <submittedName>
        <fullName evidence="1">Glutamyl-tRNA amidotransferase</fullName>
    </submittedName>
</protein>
<dbReference type="Gene3D" id="1.10.1510.10">
    <property type="entry name" value="Uncharacterised protein YqeY/AIM41 PF09424, N-terminal domain"/>
    <property type="match status" value="1"/>
</dbReference>
<evidence type="ECO:0000313" key="1">
    <source>
        <dbReference type="EMBL" id="AND28604.1"/>
    </source>
</evidence>
<sequence>MTTLNKRLMDELKDAMRNKYVMKKNIITLIRAGLAAAEKEKRAPLTEAEEVAVVQRELKQTKQALAEAVKANREDIVESEKAKIVIIETYLPKMMTEEEIVSFLTSKGVQKGGHIGKVTGILMKDNKGKVDGSFAQEVIKKHFA</sequence>
<dbReference type="PANTHER" id="PTHR28055">
    <property type="entry name" value="ALTERED INHERITANCE OF MITOCHONDRIA PROTEIN 41, MITOCHONDRIAL"/>
    <property type="match status" value="1"/>
</dbReference>
<reference evidence="1" key="1">
    <citation type="journal article" date="2017" name="Res. Microbiol.">
        <title>Comparative genomics of extrachromosomal elements in Bacillus thuringiensis subsp. israelensis.</title>
        <authorList>
            <person name="Bolotin A."/>
            <person name="Gillis A."/>
            <person name="Sanchis V."/>
            <person name="Nielsen-LeRoux C."/>
            <person name="Mahillon J."/>
            <person name="Lereclus D."/>
            <person name="Sorokin A."/>
        </authorList>
    </citation>
    <scope>NUCLEOTIDE SEQUENCE</scope>
    <source>
        <strain evidence="1">AM65-52</strain>
        <plasmid evidence="1">pAM65-52-3-235K</plasmid>
    </source>
</reference>
<dbReference type="PATRIC" id="fig|1430.6.peg.2026"/>
<dbReference type="EMBL" id="CP013278">
    <property type="protein sequence ID" value="AND28604.1"/>
    <property type="molecule type" value="Genomic_DNA"/>
</dbReference>
<dbReference type="InterPro" id="IPR042184">
    <property type="entry name" value="YqeY/Aim41_N"/>
</dbReference>
<proteinExistence type="predicted"/>
<geneLocation type="plasmid" evidence="1">
    <name>pAM65-52-3-235K</name>
</geneLocation>
<dbReference type="SUPFAM" id="SSF89095">
    <property type="entry name" value="GatB/YqeY motif"/>
    <property type="match status" value="1"/>
</dbReference>
<organism evidence="1">
    <name type="scientific">Bacillus thuringiensis subsp. israelensis</name>
    <dbReference type="NCBI Taxonomy" id="1430"/>
    <lineage>
        <taxon>Bacteria</taxon>
        <taxon>Bacillati</taxon>
        <taxon>Bacillota</taxon>
        <taxon>Bacilli</taxon>
        <taxon>Bacillales</taxon>
        <taxon>Bacillaceae</taxon>
        <taxon>Bacillus</taxon>
        <taxon>Bacillus cereus group</taxon>
    </lineage>
</organism>